<sequence length="996" mass="108200">MPGASKATRDSAAVYAGSSSTEHPQNTHATITSAVAADPTLPPSVAELRLFPNPRAYKRGLLRHKIKDQLQEGRGHTWNWHNGATHHENKGPGEEELEEVRTRYGYKKESDGGPSRLYLMILADSLLPLPRSPMSGVVSPPLLATTGIVPCSIFSTGPDIIEHYCDCIIAAKREVILLTNYWQGGKNVDRIADALRELNRRIKKRIDEGKTKEKQHGDTENGVPAHNAPALDNVVVKLMWDRGPQTLADLFRCRKPVPPSMWKSNGLPTEEEVPHLSVEILNYHRPLMGTFHAKLLLVDRQVALINSNNIQDRPNVEACVRFEGDIVNSIYDHALISWGNRLNPPLPCLGNPASKNPSPTAFIQGDEGHLPSMSAEKLRQLASVARRKLQQEDEETEDEKLGGLSPGGQGSMGRRLSFADVVEGVIKQSHELRGNAMQRRGSADAATGDDKGAARQAATLWAQKVLGDRRNPPPGVNGSAEQTQTSRPSGKSETGEGSGAAGETEHQPRRHLVDVVEQITGRGPSSSKNVDDEARKSREQRKKDGVAQAAHNLTKNVHVPRAVPEDGVDDSARSNTVVDDQDSPGGSKGRNEGTSSQPSGPRLRSDAEDQAANLGRDGQPVAFEDKEIVEDSTEGAPGSIGYRTKSRTLSNASKTPASARLAQITKSLDFANLSQVKGEIKADELDRHNQTPQDGGAKATQETGANGDAAGSSPAQNTATSTPPVGNGGTADPEKDGELKLEHTATQDAALRAFAQGTSDILDFRPYTFHAPHKPVPMALVNRRPHGTPGHSDIRNPQDAAWLAGFRYAQKHIFVQSPTLNATPIKAAVLAAARRHVRVELWLDLGFNDKSESMPFQGGTNEQVVTSLYRTLRNEGKGDEKYLEVFWYTGKDMTRPLNAVRKQRNCHVKYAAFDGQVAILGSGNQDTQSWFHSQEINVMVDSRQIVGEWDMALRRNQSTGIYGKVDSDGIWRGRTGSEKADDGKDGQEKGGKGGAK</sequence>
<protein>
    <recommendedName>
        <fullName evidence="2">PLD phosphodiesterase domain-containing protein</fullName>
    </recommendedName>
</protein>
<reference evidence="3 4" key="1">
    <citation type="journal article" date="2018" name="Mol. Biol. Evol.">
        <title>Broad Genomic Sampling Reveals a Smut Pathogenic Ancestry of the Fungal Clade Ustilaginomycotina.</title>
        <authorList>
            <person name="Kijpornyongpan T."/>
            <person name="Mondo S.J."/>
            <person name="Barry K."/>
            <person name="Sandor L."/>
            <person name="Lee J."/>
            <person name="Lipzen A."/>
            <person name="Pangilinan J."/>
            <person name="LaButti K."/>
            <person name="Hainaut M."/>
            <person name="Henrissat B."/>
            <person name="Grigoriev I.V."/>
            <person name="Spatafora J.W."/>
            <person name="Aime M.C."/>
        </authorList>
    </citation>
    <scope>NUCLEOTIDE SEQUENCE [LARGE SCALE GENOMIC DNA]</scope>
    <source>
        <strain evidence="3 4">MCA 4718</strain>
    </source>
</reference>
<feature type="region of interest" description="Disordered" evidence="1">
    <location>
        <begin position="966"/>
        <end position="996"/>
    </location>
</feature>
<feature type="region of interest" description="Disordered" evidence="1">
    <location>
        <begin position="682"/>
        <end position="736"/>
    </location>
</feature>
<dbReference type="SUPFAM" id="SSF56024">
    <property type="entry name" value="Phospholipase D/nuclease"/>
    <property type="match status" value="2"/>
</dbReference>
<feature type="compositionally biased region" description="Basic and acidic residues" evidence="1">
    <location>
        <begin position="85"/>
        <end position="95"/>
    </location>
</feature>
<dbReference type="InterPro" id="IPR001736">
    <property type="entry name" value="PLipase_D/transphosphatidylase"/>
</dbReference>
<feature type="compositionally biased region" description="Polar residues" evidence="1">
    <location>
        <begin position="713"/>
        <end position="724"/>
    </location>
</feature>
<dbReference type="EMBL" id="KZ819321">
    <property type="protein sequence ID" value="PWN24264.1"/>
    <property type="molecule type" value="Genomic_DNA"/>
</dbReference>
<feature type="compositionally biased region" description="Basic and acidic residues" evidence="1">
    <location>
        <begin position="529"/>
        <end position="545"/>
    </location>
</feature>
<name>A0A316UH79_9BASI</name>
<dbReference type="InterPro" id="IPR025202">
    <property type="entry name" value="PLD-like_dom"/>
</dbReference>
<dbReference type="OrthoDB" id="9997422at2759"/>
<feature type="compositionally biased region" description="Polar residues" evidence="1">
    <location>
        <begin position="647"/>
        <end position="656"/>
    </location>
</feature>
<dbReference type="GO" id="GO:0030572">
    <property type="term" value="F:phosphatidyltransferase activity"/>
    <property type="evidence" value="ECO:0007669"/>
    <property type="project" value="UniProtKB-ARBA"/>
</dbReference>
<feature type="compositionally biased region" description="Basic and acidic residues" evidence="1">
    <location>
        <begin position="206"/>
        <end position="219"/>
    </location>
</feature>
<feature type="compositionally biased region" description="Polar residues" evidence="1">
    <location>
        <begin position="17"/>
        <end position="26"/>
    </location>
</feature>
<gene>
    <name evidence="3" type="ORF">BCV69DRAFT_310093</name>
</gene>
<dbReference type="PANTHER" id="PTHR21248">
    <property type="entry name" value="CARDIOLIPIN SYNTHASE"/>
    <property type="match status" value="1"/>
</dbReference>
<dbReference type="AlphaFoldDB" id="A0A316UH79"/>
<dbReference type="RefSeq" id="XP_025351424.1">
    <property type="nucleotide sequence ID" value="XM_025494764.1"/>
</dbReference>
<keyword evidence="4" id="KW-1185">Reference proteome</keyword>
<dbReference type="Pfam" id="PF13091">
    <property type="entry name" value="PLDc_2"/>
    <property type="match status" value="1"/>
</dbReference>
<dbReference type="GeneID" id="37016498"/>
<accession>A0A316UH79</accession>
<dbReference type="GO" id="GO:0032049">
    <property type="term" value="P:cardiolipin biosynthetic process"/>
    <property type="evidence" value="ECO:0007669"/>
    <property type="project" value="UniProtKB-ARBA"/>
</dbReference>
<feature type="compositionally biased region" description="Polar residues" evidence="1">
    <location>
        <begin position="479"/>
        <end position="491"/>
    </location>
</feature>
<organism evidence="3 4">
    <name type="scientific">Pseudomicrostroma glucosiphilum</name>
    <dbReference type="NCBI Taxonomy" id="1684307"/>
    <lineage>
        <taxon>Eukaryota</taxon>
        <taxon>Fungi</taxon>
        <taxon>Dikarya</taxon>
        <taxon>Basidiomycota</taxon>
        <taxon>Ustilaginomycotina</taxon>
        <taxon>Exobasidiomycetes</taxon>
        <taxon>Microstromatales</taxon>
        <taxon>Microstromatales incertae sedis</taxon>
        <taxon>Pseudomicrostroma</taxon>
    </lineage>
</organism>
<feature type="region of interest" description="Disordered" evidence="1">
    <location>
        <begin position="383"/>
        <end position="414"/>
    </location>
</feature>
<feature type="compositionally biased region" description="Basic and acidic residues" evidence="1">
    <location>
        <begin position="503"/>
        <end position="514"/>
    </location>
</feature>
<evidence type="ECO:0000313" key="3">
    <source>
        <dbReference type="EMBL" id="PWN24264.1"/>
    </source>
</evidence>
<dbReference type="Gene3D" id="3.30.870.10">
    <property type="entry name" value="Endonuclease Chain A"/>
    <property type="match status" value="2"/>
</dbReference>
<dbReference type="CDD" id="cd00138">
    <property type="entry name" value="PLDc_SF"/>
    <property type="match status" value="1"/>
</dbReference>
<dbReference type="PROSITE" id="PS50035">
    <property type="entry name" value="PLD"/>
    <property type="match status" value="1"/>
</dbReference>
<proteinExistence type="predicted"/>
<feature type="domain" description="PLD phosphodiesterase" evidence="2">
    <location>
        <begin position="287"/>
        <end position="314"/>
    </location>
</feature>
<dbReference type="PANTHER" id="PTHR21248:SF22">
    <property type="entry name" value="PHOSPHOLIPASE D"/>
    <property type="match status" value="1"/>
</dbReference>
<evidence type="ECO:0000256" key="1">
    <source>
        <dbReference type="SAM" id="MobiDB-lite"/>
    </source>
</evidence>
<feature type="region of interest" description="Disordered" evidence="1">
    <location>
        <begin position="432"/>
        <end position="656"/>
    </location>
</feature>
<evidence type="ECO:0000313" key="4">
    <source>
        <dbReference type="Proteomes" id="UP000245942"/>
    </source>
</evidence>
<evidence type="ECO:0000259" key="2">
    <source>
        <dbReference type="PROSITE" id="PS50035"/>
    </source>
</evidence>
<feature type="region of interest" description="Disordered" evidence="1">
    <location>
        <begin position="1"/>
        <end position="26"/>
    </location>
</feature>
<dbReference type="Proteomes" id="UP000245942">
    <property type="component" value="Unassembled WGS sequence"/>
</dbReference>
<feature type="region of interest" description="Disordered" evidence="1">
    <location>
        <begin position="349"/>
        <end position="368"/>
    </location>
</feature>
<dbReference type="STRING" id="1684307.A0A316UH79"/>
<feature type="region of interest" description="Disordered" evidence="1">
    <location>
        <begin position="75"/>
        <end position="95"/>
    </location>
</feature>
<feature type="region of interest" description="Disordered" evidence="1">
    <location>
        <begin position="206"/>
        <end position="226"/>
    </location>
</feature>